<feature type="compositionally biased region" description="Polar residues" evidence="1">
    <location>
        <begin position="30"/>
        <end position="45"/>
    </location>
</feature>
<dbReference type="EMBL" id="JAAAIM010000083">
    <property type="protein sequence ID" value="KAG0295470.1"/>
    <property type="molecule type" value="Genomic_DNA"/>
</dbReference>
<dbReference type="SMART" id="SM00235">
    <property type="entry name" value="ZnMc"/>
    <property type="match status" value="1"/>
</dbReference>
<evidence type="ECO:0000256" key="1">
    <source>
        <dbReference type="SAM" id="MobiDB-lite"/>
    </source>
</evidence>
<dbReference type="CDD" id="cd04268">
    <property type="entry name" value="ZnMc_MMP_like"/>
    <property type="match status" value="1"/>
</dbReference>
<dbReference type="InterPro" id="IPR006026">
    <property type="entry name" value="Peptidase_Metallo"/>
</dbReference>
<dbReference type="Proteomes" id="UP001194696">
    <property type="component" value="Unassembled WGS sequence"/>
</dbReference>
<feature type="region of interest" description="Disordered" evidence="1">
    <location>
        <begin position="16"/>
        <end position="57"/>
    </location>
</feature>
<name>A0ABQ7KB36_9FUNG</name>
<comment type="caution">
    <text evidence="3">The sequence shown here is derived from an EMBL/GenBank/DDBJ whole genome shotgun (WGS) entry which is preliminary data.</text>
</comment>
<reference evidence="3 4" key="1">
    <citation type="journal article" date="2020" name="Fungal Divers.">
        <title>Resolving the Mortierellaceae phylogeny through synthesis of multi-gene phylogenetics and phylogenomics.</title>
        <authorList>
            <person name="Vandepol N."/>
            <person name="Liber J."/>
            <person name="Desiro A."/>
            <person name="Na H."/>
            <person name="Kennedy M."/>
            <person name="Barry K."/>
            <person name="Grigoriev I.V."/>
            <person name="Miller A.N."/>
            <person name="O'Donnell K."/>
            <person name="Stajich J.E."/>
            <person name="Bonito G."/>
        </authorList>
    </citation>
    <scope>NUCLEOTIDE SEQUENCE [LARGE SCALE GENOMIC DNA]</scope>
    <source>
        <strain evidence="3 4">AD045</strain>
    </source>
</reference>
<dbReference type="InterPro" id="IPR024079">
    <property type="entry name" value="MetalloPept_cat_dom_sf"/>
</dbReference>
<keyword evidence="4" id="KW-1185">Reference proteome</keyword>
<dbReference type="Gene3D" id="3.40.390.10">
    <property type="entry name" value="Collagenase (Catalytic Domain)"/>
    <property type="match status" value="1"/>
</dbReference>
<protein>
    <recommendedName>
        <fullName evidence="2">Peptidase metallopeptidase domain-containing protein</fullName>
    </recommendedName>
</protein>
<evidence type="ECO:0000259" key="2">
    <source>
        <dbReference type="SMART" id="SM00235"/>
    </source>
</evidence>
<sequence>MTTIMHKGGHVCPYHSHSFGPYKRNDRSSSTRNGHLSKKQSFSSHKTVRNIHNREGSYPVHHYKGGHECVTDSIGLATPKGRSLTDLRVDASQGIIPLWDVNVTLYYRFQERTLQLTDDPEGTKATLRRLLSLALDAWGNAAPVRFKENDDVWDFEIAVRNADEGGILARSFFPDAGRHELLVYPAIFDQTEKEQIDTFIHELGHVFGLRHFFAAISEKAFPSVRWGSHSKFSIMNYEDSRTPEEESTLTEDDLSDLSRLYELTWSKQLRQIKGTPIVLFKPFHSYTS</sequence>
<accession>A0ABQ7KB36</accession>
<proteinExistence type="predicted"/>
<organism evidence="3 4">
    <name type="scientific">Linnemannia gamsii</name>
    <dbReference type="NCBI Taxonomy" id="64522"/>
    <lineage>
        <taxon>Eukaryota</taxon>
        <taxon>Fungi</taxon>
        <taxon>Fungi incertae sedis</taxon>
        <taxon>Mucoromycota</taxon>
        <taxon>Mortierellomycotina</taxon>
        <taxon>Mortierellomycetes</taxon>
        <taxon>Mortierellales</taxon>
        <taxon>Mortierellaceae</taxon>
        <taxon>Linnemannia</taxon>
    </lineage>
</organism>
<gene>
    <name evidence="3" type="ORF">BGZ96_011653</name>
</gene>
<feature type="domain" description="Peptidase metallopeptidase" evidence="2">
    <location>
        <begin position="95"/>
        <end position="263"/>
    </location>
</feature>
<dbReference type="SUPFAM" id="SSF55486">
    <property type="entry name" value="Metalloproteases ('zincins'), catalytic domain"/>
    <property type="match status" value="1"/>
</dbReference>
<evidence type="ECO:0000313" key="4">
    <source>
        <dbReference type="Proteomes" id="UP001194696"/>
    </source>
</evidence>
<evidence type="ECO:0000313" key="3">
    <source>
        <dbReference type="EMBL" id="KAG0295470.1"/>
    </source>
</evidence>